<name>A0A650EPI2_9SPIO</name>
<protein>
    <recommendedName>
        <fullName evidence="2">ASCH domain-containing protein</fullName>
    </recommendedName>
</protein>
<proteinExistence type="predicted"/>
<evidence type="ECO:0000313" key="1">
    <source>
        <dbReference type="EMBL" id="QGT51352.1"/>
    </source>
</evidence>
<evidence type="ECO:0008006" key="2">
    <source>
        <dbReference type="Google" id="ProtNLM"/>
    </source>
</evidence>
<sequence length="102" mass="12346">MLTFNLKKQWYDKIASGEKRIEYREANPYWTKRIEKVWTLKDRFFSLTQPKNCLHIPCVFRLGYTRKYLNAVIDEIHIVDGKETDLCVDKPVYAMHFELEEE</sequence>
<gene>
    <name evidence="1" type="ORF">Unknown280_0440</name>
</gene>
<organism evidence="1">
    <name type="scientific">uncultured Spirochaetaceae bacterium</name>
    <dbReference type="NCBI Taxonomy" id="201186"/>
    <lineage>
        <taxon>Bacteria</taxon>
        <taxon>Pseudomonadati</taxon>
        <taxon>Spirochaetota</taxon>
        <taxon>Spirochaetia</taxon>
        <taxon>Spirochaetales</taxon>
        <taxon>Spirochaetaceae</taxon>
        <taxon>environmental samples</taxon>
    </lineage>
</organism>
<dbReference type="AlphaFoldDB" id="A0A650EPI2"/>
<dbReference type="EMBL" id="MN577574">
    <property type="protein sequence ID" value="QGT51352.1"/>
    <property type="molecule type" value="Genomic_DNA"/>
</dbReference>
<reference evidence="1" key="1">
    <citation type="journal article" date="2020" name="J. ISSAAS">
        <title>Lactobacilli and other gastrointestinal microbiota of Peromyscus leucopus, reservoir host for agents of Lyme disease and other zoonoses in North America.</title>
        <authorList>
            <person name="Milovic A."/>
            <person name="Bassam K."/>
            <person name="Shao H."/>
            <person name="Chatzistamou I."/>
            <person name="Tufts D.M."/>
            <person name="Diuk-Wasser M."/>
            <person name="Barbour A.G."/>
        </authorList>
    </citation>
    <scope>NUCLEOTIDE SEQUENCE</scope>
    <source>
        <strain evidence="1">LL50</strain>
    </source>
</reference>
<accession>A0A650EPI2</accession>